<proteinExistence type="predicted"/>
<sequence length="1043" mass="119346">MPFGTYYSSVELSDGGMPLLVGVGKKLCVVGSQKQFLASHYDLIKNFVNKGPNHILATFRRIPNYEYWEKYMCPEIMSKNYEITHTYEDELDNDNVDEFKKYTTGIVGERLTFSWVPKKTKLDPELFKNIMGNSDIVYRFDYSYDVIKDKQLLFDDLKKTSKEVAAYLPKSFKIELAGTTTNGTLVEDLIREVEKIVVSEKLEGPYLVKGTLTSAGQHIFGFNPSLGGIDWKSALDVSMTDYYRKNPFPPEEYLRGWQISEFIESIKIEPIGGHYSSILEDERGNSVKLRYYVVPYSMNNKLYIYVFDKPDPDIYPGLLIAWQIYHREYIISNGSVLTDRYVKTDSYDQLVEDIQAFIKEKIPSFLDQLKQIMKALLLSGLLKGCFNFDKSSTVPPTCFTIWALDIIPTKTGVKLLEINSQPVLQYDFADYIYKPIYEIIFEKLITAANAENIVSLDDEVVRSNVTDNVSEKLVVLEKYFRIKEVNNYFVKLFDRVAGLDMAAGDVANYLELNLENLLDRFTYFIGSKRAKLYGIDFEGLYEKKSMKDVHFFEAMVKARSFVKGDYKWELLSFIFGLRNINLFAYRKLIDRAGRSISIKFNEKVEILHSDLWSKLGVRGLRKAMMKLTGSPMMDDSDLTPKEISCIVLKNGEVVGDLGNAVETLLLKADLPNNGINILSLLDIPGAGNSEASGEDLGVFSYDKGLRESTNVDMGVINEIRGGINDVMFQYFVNGRQKFELMKLIYGMFSETFEGYNRKRGGVVKFVFKGGGFINLIYARLKKIVPVESLVGLEKYFKNVDLDFGVYILREKVGDIEIVHKGLREINSDLADNTNKRKIDAIVGKIRELNRNISDGERDIERLRVQIAASDNDFSVKSYQKTMLGKLERIGVQRESVGALRGALKPLIDQQTKKYKGDVFLLKYNIVVEEVRILTYLLLGRIRVAILSFFGMEYDYLGSETVRKILGHKFGKIGKVEDSCFYNVGVKAPMEYSYRSDIFRNRVGVAQPVSLLHKWTGRERQFESRGIDVKQDVNFHKIVFRGEL</sequence>
<organism evidence="1">
    <name type="scientific">Hyperionvirus sp</name>
    <dbReference type="NCBI Taxonomy" id="2487770"/>
    <lineage>
        <taxon>Viruses</taxon>
        <taxon>Varidnaviria</taxon>
        <taxon>Bamfordvirae</taxon>
        <taxon>Nucleocytoviricota</taxon>
        <taxon>Megaviricetes</taxon>
        <taxon>Imitervirales</taxon>
        <taxon>Mimiviridae</taxon>
        <taxon>Klosneuvirinae</taxon>
    </lineage>
</organism>
<protein>
    <submittedName>
        <fullName evidence="1">Uncharacterized protein</fullName>
    </submittedName>
</protein>
<evidence type="ECO:0000313" key="1">
    <source>
        <dbReference type="EMBL" id="AYV82979.1"/>
    </source>
</evidence>
<accession>A0A3G5ACB2</accession>
<dbReference type="EMBL" id="MK072385">
    <property type="protein sequence ID" value="AYV82979.1"/>
    <property type="molecule type" value="Genomic_DNA"/>
</dbReference>
<name>A0A3G5ACB2_9VIRU</name>
<reference evidence="1" key="1">
    <citation type="submission" date="2018-10" db="EMBL/GenBank/DDBJ databases">
        <title>Hidden diversity of soil giant viruses.</title>
        <authorList>
            <person name="Schulz F."/>
            <person name="Alteio L."/>
            <person name="Goudeau D."/>
            <person name="Ryan E.M."/>
            <person name="Malmstrom R.R."/>
            <person name="Blanchard J."/>
            <person name="Woyke T."/>
        </authorList>
    </citation>
    <scope>NUCLEOTIDE SEQUENCE</scope>
    <source>
        <strain evidence="1">HYV1</strain>
    </source>
</reference>
<gene>
    <name evidence="1" type="ORF">Hyperionvirus3_125</name>
</gene>